<feature type="region of interest" description="Disordered" evidence="1">
    <location>
        <begin position="51"/>
        <end position="102"/>
    </location>
</feature>
<dbReference type="AlphaFoldDB" id="A0A4Y2JVF9"/>
<evidence type="ECO:0000256" key="1">
    <source>
        <dbReference type="SAM" id="MobiDB-lite"/>
    </source>
</evidence>
<keyword evidence="3" id="KW-1185">Reference proteome</keyword>
<dbReference type="Proteomes" id="UP000499080">
    <property type="component" value="Unassembled WGS sequence"/>
</dbReference>
<feature type="compositionally biased region" description="Basic and acidic residues" evidence="1">
    <location>
        <begin position="51"/>
        <end position="84"/>
    </location>
</feature>
<gene>
    <name evidence="2" type="ORF">AVEN_130825_1</name>
</gene>
<name>A0A4Y2JVF9_ARAVE</name>
<sequence>MSLVTLSHGSNTRTTTAEGTSPLQTFTPLQLAIDPLCKGHGKTVLCKKLSEHNAHLIDQTKSKQPRGKEEDGKRENQRGKEGEKGRKKKRRREEEKIVCRVA</sequence>
<dbReference type="EMBL" id="BGPR01003857">
    <property type="protein sequence ID" value="GBM93186.1"/>
    <property type="molecule type" value="Genomic_DNA"/>
</dbReference>
<evidence type="ECO:0000313" key="2">
    <source>
        <dbReference type="EMBL" id="GBM93186.1"/>
    </source>
</evidence>
<feature type="compositionally biased region" description="Basic and acidic residues" evidence="1">
    <location>
        <begin position="92"/>
        <end position="102"/>
    </location>
</feature>
<accession>A0A4Y2JVF9</accession>
<feature type="region of interest" description="Disordered" evidence="1">
    <location>
        <begin position="1"/>
        <end position="24"/>
    </location>
</feature>
<organism evidence="2 3">
    <name type="scientific">Araneus ventricosus</name>
    <name type="common">Orbweaver spider</name>
    <name type="synonym">Epeira ventricosa</name>
    <dbReference type="NCBI Taxonomy" id="182803"/>
    <lineage>
        <taxon>Eukaryota</taxon>
        <taxon>Metazoa</taxon>
        <taxon>Ecdysozoa</taxon>
        <taxon>Arthropoda</taxon>
        <taxon>Chelicerata</taxon>
        <taxon>Arachnida</taxon>
        <taxon>Araneae</taxon>
        <taxon>Araneomorphae</taxon>
        <taxon>Entelegynae</taxon>
        <taxon>Araneoidea</taxon>
        <taxon>Araneidae</taxon>
        <taxon>Araneus</taxon>
    </lineage>
</organism>
<reference evidence="2 3" key="1">
    <citation type="journal article" date="2019" name="Sci. Rep.">
        <title>Orb-weaving spider Araneus ventricosus genome elucidates the spidroin gene catalogue.</title>
        <authorList>
            <person name="Kono N."/>
            <person name="Nakamura H."/>
            <person name="Ohtoshi R."/>
            <person name="Moran D.A.P."/>
            <person name="Shinohara A."/>
            <person name="Yoshida Y."/>
            <person name="Fujiwara M."/>
            <person name="Mori M."/>
            <person name="Tomita M."/>
            <person name="Arakawa K."/>
        </authorList>
    </citation>
    <scope>NUCLEOTIDE SEQUENCE [LARGE SCALE GENOMIC DNA]</scope>
</reference>
<evidence type="ECO:0000313" key="3">
    <source>
        <dbReference type="Proteomes" id="UP000499080"/>
    </source>
</evidence>
<proteinExistence type="predicted"/>
<protein>
    <submittedName>
        <fullName evidence="2">Uncharacterized protein</fullName>
    </submittedName>
</protein>
<comment type="caution">
    <text evidence="2">The sequence shown here is derived from an EMBL/GenBank/DDBJ whole genome shotgun (WGS) entry which is preliminary data.</text>
</comment>